<keyword evidence="2" id="KW-1185">Reference proteome</keyword>
<proteinExistence type="predicted"/>
<name>A0AAD9PTM2_ACRCE</name>
<dbReference type="Gene3D" id="3.90.175.10">
    <property type="entry name" value="Diphtheria Toxin, domain 1"/>
    <property type="match status" value="1"/>
</dbReference>
<organism evidence="1 2">
    <name type="scientific">Acropora cervicornis</name>
    <name type="common">Staghorn coral</name>
    <dbReference type="NCBI Taxonomy" id="6130"/>
    <lineage>
        <taxon>Eukaryota</taxon>
        <taxon>Metazoa</taxon>
        <taxon>Cnidaria</taxon>
        <taxon>Anthozoa</taxon>
        <taxon>Hexacorallia</taxon>
        <taxon>Scleractinia</taxon>
        <taxon>Astrocoeniina</taxon>
        <taxon>Acroporidae</taxon>
        <taxon>Acropora</taxon>
    </lineage>
</organism>
<accession>A0AAD9PTM2</accession>
<gene>
    <name evidence="1" type="ORF">P5673_031119</name>
</gene>
<reference evidence="1" key="1">
    <citation type="journal article" date="2023" name="G3 (Bethesda)">
        <title>Whole genome assembly and annotation of the endangered Caribbean coral Acropora cervicornis.</title>
        <authorList>
            <person name="Selwyn J.D."/>
            <person name="Vollmer S.V."/>
        </authorList>
    </citation>
    <scope>NUCLEOTIDE SEQUENCE</scope>
    <source>
        <strain evidence="1">K2</strain>
    </source>
</reference>
<dbReference type="Proteomes" id="UP001249851">
    <property type="component" value="Unassembled WGS sequence"/>
</dbReference>
<evidence type="ECO:0000313" key="2">
    <source>
        <dbReference type="Proteomes" id="UP001249851"/>
    </source>
</evidence>
<sequence>MLCRRLLQRKVKKTVEVALGELSLSSKSVFTPTFRCITDKSLSCGRFPHNERVVYKWLHHPFSGETRNQIKAINVVKRAGTPWTDNNLFNAVKLNELKFGDDNKFETFYHGTDHKFVTSVIEGIDLRKGGKRNKFSDGDGFYVTNSLSKGKEWADRNFGSDNSAVLAFRVSKVELRGNENSKGLDLTGIDKKEEWQNLDSSFLNNVEGYDFIEGPLVDEDRKDSEGNCTPKKDSYQLCVRTDDCASLFDRSLAATLLTTKTVPRYPAEIASNMPGISEGCPVACSIPMQLEPSGLSLSLTLTT</sequence>
<dbReference type="EMBL" id="JARQWQ010000141">
    <property type="protein sequence ID" value="KAK2548676.1"/>
    <property type="molecule type" value="Genomic_DNA"/>
</dbReference>
<evidence type="ECO:0000313" key="1">
    <source>
        <dbReference type="EMBL" id="KAK2548676.1"/>
    </source>
</evidence>
<dbReference type="AlphaFoldDB" id="A0AAD9PTM2"/>
<dbReference type="SUPFAM" id="SSF56399">
    <property type="entry name" value="ADP-ribosylation"/>
    <property type="match status" value="1"/>
</dbReference>
<reference evidence="1" key="2">
    <citation type="journal article" date="2023" name="Science">
        <title>Genomic signatures of disease resistance in endangered staghorn corals.</title>
        <authorList>
            <person name="Vollmer S.V."/>
            <person name="Selwyn J.D."/>
            <person name="Despard B.A."/>
            <person name="Roesel C.L."/>
        </authorList>
    </citation>
    <scope>NUCLEOTIDE SEQUENCE</scope>
    <source>
        <strain evidence="1">K2</strain>
    </source>
</reference>
<protein>
    <submittedName>
        <fullName evidence="1">Uncharacterized protein</fullName>
    </submittedName>
</protein>
<comment type="caution">
    <text evidence="1">The sequence shown here is derived from an EMBL/GenBank/DDBJ whole genome shotgun (WGS) entry which is preliminary data.</text>
</comment>